<accession>A0A392SAK0</accession>
<feature type="compositionally biased region" description="Low complexity" evidence="1">
    <location>
        <begin position="35"/>
        <end position="44"/>
    </location>
</feature>
<evidence type="ECO:0000313" key="2">
    <source>
        <dbReference type="EMBL" id="MCI45868.1"/>
    </source>
</evidence>
<feature type="compositionally biased region" description="Polar residues" evidence="1">
    <location>
        <begin position="1"/>
        <end position="11"/>
    </location>
</feature>
<protein>
    <submittedName>
        <fullName evidence="2">Uncharacterized protein</fullName>
    </submittedName>
</protein>
<evidence type="ECO:0000256" key="1">
    <source>
        <dbReference type="SAM" id="MobiDB-lite"/>
    </source>
</evidence>
<feature type="non-terminal residue" evidence="2">
    <location>
        <position position="107"/>
    </location>
</feature>
<sequence length="107" mass="11435">VVELNDQTSEDNSVKEVPATSMAKRLRSNTGKAVSSPSKLAKTTKAAKKTSEKPVMFGPPRSSSKCVPSSDKGKKSLKRKEPLSSDYEFVEETEGGVTTGGSSRRSL</sequence>
<reference evidence="2 3" key="1">
    <citation type="journal article" date="2018" name="Front. Plant Sci.">
        <title>Red Clover (Trifolium pratense) and Zigzag Clover (T. medium) - A Picture of Genomic Similarities and Differences.</title>
        <authorList>
            <person name="Dluhosova J."/>
            <person name="Istvanek J."/>
            <person name="Nedelnik J."/>
            <person name="Repkova J."/>
        </authorList>
    </citation>
    <scope>NUCLEOTIDE SEQUENCE [LARGE SCALE GENOMIC DNA]</scope>
    <source>
        <strain evidence="3">cv. 10/8</strain>
        <tissue evidence="2">Leaf</tissue>
    </source>
</reference>
<proteinExistence type="predicted"/>
<feature type="region of interest" description="Disordered" evidence="1">
    <location>
        <begin position="1"/>
        <end position="107"/>
    </location>
</feature>
<comment type="caution">
    <text evidence="2">The sequence shown here is derived from an EMBL/GenBank/DDBJ whole genome shotgun (WGS) entry which is preliminary data.</text>
</comment>
<evidence type="ECO:0000313" key="3">
    <source>
        <dbReference type="Proteomes" id="UP000265520"/>
    </source>
</evidence>
<feature type="compositionally biased region" description="Basic and acidic residues" evidence="1">
    <location>
        <begin position="71"/>
        <end position="83"/>
    </location>
</feature>
<dbReference type="AlphaFoldDB" id="A0A392SAK0"/>
<dbReference type="Proteomes" id="UP000265520">
    <property type="component" value="Unassembled WGS sequence"/>
</dbReference>
<organism evidence="2 3">
    <name type="scientific">Trifolium medium</name>
    <dbReference type="NCBI Taxonomy" id="97028"/>
    <lineage>
        <taxon>Eukaryota</taxon>
        <taxon>Viridiplantae</taxon>
        <taxon>Streptophyta</taxon>
        <taxon>Embryophyta</taxon>
        <taxon>Tracheophyta</taxon>
        <taxon>Spermatophyta</taxon>
        <taxon>Magnoliopsida</taxon>
        <taxon>eudicotyledons</taxon>
        <taxon>Gunneridae</taxon>
        <taxon>Pentapetalae</taxon>
        <taxon>rosids</taxon>
        <taxon>fabids</taxon>
        <taxon>Fabales</taxon>
        <taxon>Fabaceae</taxon>
        <taxon>Papilionoideae</taxon>
        <taxon>50 kb inversion clade</taxon>
        <taxon>NPAAA clade</taxon>
        <taxon>Hologalegina</taxon>
        <taxon>IRL clade</taxon>
        <taxon>Trifolieae</taxon>
        <taxon>Trifolium</taxon>
    </lineage>
</organism>
<feature type="non-terminal residue" evidence="2">
    <location>
        <position position="1"/>
    </location>
</feature>
<name>A0A392SAK0_9FABA</name>
<keyword evidence="3" id="KW-1185">Reference proteome</keyword>
<dbReference type="EMBL" id="LXQA010349857">
    <property type="protein sequence ID" value="MCI45868.1"/>
    <property type="molecule type" value="Genomic_DNA"/>
</dbReference>